<dbReference type="SUPFAM" id="SSF53822">
    <property type="entry name" value="Periplasmic binding protein-like I"/>
    <property type="match status" value="1"/>
</dbReference>
<proteinExistence type="predicted"/>
<dbReference type="PROSITE" id="PS50932">
    <property type="entry name" value="HTH_LACI_2"/>
    <property type="match status" value="1"/>
</dbReference>
<dbReference type="PANTHER" id="PTHR30146">
    <property type="entry name" value="LACI-RELATED TRANSCRIPTIONAL REPRESSOR"/>
    <property type="match status" value="1"/>
</dbReference>
<dbReference type="CDD" id="cd20010">
    <property type="entry name" value="PBP1_AglR-like"/>
    <property type="match status" value="1"/>
</dbReference>
<evidence type="ECO:0000313" key="5">
    <source>
        <dbReference type="EMBL" id="QWK92742.1"/>
    </source>
</evidence>
<evidence type="ECO:0000313" key="6">
    <source>
        <dbReference type="Proteomes" id="UP000679352"/>
    </source>
</evidence>
<protein>
    <submittedName>
        <fullName evidence="5">Substrate-binding domain-containing protein</fullName>
    </submittedName>
</protein>
<dbReference type="Pfam" id="PF00356">
    <property type="entry name" value="LacI"/>
    <property type="match status" value="1"/>
</dbReference>
<dbReference type="EMBL" id="CP076363">
    <property type="protein sequence ID" value="QWK92742.1"/>
    <property type="molecule type" value="Genomic_DNA"/>
</dbReference>
<dbReference type="GO" id="GO:0003700">
    <property type="term" value="F:DNA-binding transcription factor activity"/>
    <property type="evidence" value="ECO:0007669"/>
    <property type="project" value="TreeGrafter"/>
</dbReference>
<keyword evidence="2" id="KW-0238">DNA-binding</keyword>
<evidence type="ECO:0000256" key="2">
    <source>
        <dbReference type="ARBA" id="ARBA00023125"/>
    </source>
</evidence>
<geneLocation type="plasmid" evidence="5 6">
    <name>p2</name>
</geneLocation>
<keyword evidence="5" id="KW-0614">Plasmid</keyword>
<dbReference type="InterPro" id="IPR010982">
    <property type="entry name" value="Lambda_DNA-bd_dom_sf"/>
</dbReference>
<keyword evidence="1" id="KW-0805">Transcription regulation</keyword>
<organism evidence="5 6">
    <name type="scientific">Gemmobacter fulvus</name>
    <dbReference type="NCBI Taxonomy" id="2840474"/>
    <lineage>
        <taxon>Bacteria</taxon>
        <taxon>Pseudomonadati</taxon>
        <taxon>Pseudomonadota</taxon>
        <taxon>Alphaproteobacteria</taxon>
        <taxon>Rhodobacterales</taxon>
        <taxon>Paracoccaceae</taxon>
        <taxon>Gemmobacter</taxon>
    </lineage>
</organism>
<name>A0A975PB57_9RHOB</name>
<sequence length="340" mass="36856">MATLKDLSRHLGLSVTQVSRALNGHSDVNEQTRARVQEAAKILKYQPNISARRLVTGRSGTVGLVVPPPVSTDGHAVFVEMISGLSASFAQQNVHFLLHVVNPQEDPVAVHRRLIDSAALDGFVITDPVVNDPRIAFLRKRDVPFVVHGRLGDKNDFAYFDIDNYAVAHLLTAHLTGLGHRRIAFLNGVPGRTYVESRRRGHVAALSEAGIECDPHLHRNGMMNRNFGLTETIRLMQAEQGRPTAIIAGNMLIALGVYDALQALGLRVPADVSVVAHDDHLPGATAESLFPALTTTSAPLKESWGPMACLLVKALDAQPIETLQKMGGISFFNRASTTTL</sequence>
<dbReference type="InterPro" id="IPR046335">
    <property type="entry name" value="LacI/GalR-like_sensor"/>
</dbReference>
<dbReference type="RefSeq" id="WP_215505468.1">
    <property type="nucleotide sequence ID" value="NZ_CP076363.1"/>
</dbReference>
<dbReference type="Gene3D" id="1.10.260.40">
    <property type="entry name" value="lambda repressor-like DNA-binding domains"/>
    <property type="match status" value="1"/>
</dbReference>
<dbReference type="InterPro" id="IPR028082">
    <property type="entry name" value="Peripla_BP_I"/>
</dbReference>
<dbReference type="PANTHER" id="PTHR30146:SF109">
    <property type="entry name" value="HTH-TYPE TRANSCRIPTIONAL REGULATOR GALS"/>
    <property type="match status" value="1"/>
</dbReference>
<feature type="domain" description="HTH lacI-type" evidence="4">
    <location>
        <begin position="2"/>
        <end position="56"/>
    </location>
</feature>
<dbReference type="Pfam" id="PF13377">
    <property type="entry name" value="Peripla_BP_3"/>
    <property type="match status" value="1"/>
</dbReference>
<reference evidence="5" key="1">
    <citation type="submission" date="2021-06" db="EMBL/GenBank/DDBJ databases">
        <authorList>
            <person name="Lee C.-S."/>
            <person name="Jin L."/>
        </authorList>
    </citation>
    <scope>NUCLEOTIDE SEQUENCE</scope>
    <source>
        <strain evidence="5">Con5</strain>
        <plasmid evidence="5">p2</plasmid>
    </source>
</reference>
<dbReference type="GO" id="GO:0000976">
    <property type="term" value="F:transcription cis-regulatory region binding"/>
    <property type="evidence" value="ECO:0007669"/>
    <property type="project" value="TreeGrafter"/>
</dbReference>
<dbReference type="Gene3D" id="3.40.50.2300">
    <property type="match status" value="2"/>
</dbReference>
<dbReference type="InterPro" id="IPR000843">
    <property type="entry name" value="HTH_LacI"/>
</dbReference>
<evidence type="ECO:0000256" key="3">
    <source>
        <dbReference type="ARBA" id="ARBA00023163"/>
    </source>
</evidence>
<gene>
    <name evidence="5" type="ORF">KM031_19040</name>
</gene>
<keyword evidence="3" id="KW-0804">Transcription</keyword>
<dbReference type="SUPFAM" id="SSF47413">
    <property type="entry name" value="lambda repressor-like DNA-binding domains"/>
    <property type="match status" value="1"/>
</dbReference>
<evidence type="ECO:0000259" key="4">
    <source>
        <dbReference type="PROSITE" id="PS50932"/>
    </source>
</evidence>
<evidence type="ECO:0000256" key="1">
    <source>
        <dbReference type="ARBA" id="ARBA00023015"/>
    </source>
</evidence>
<accession>A0A975PB57</accession>
<dbReference type="SMART" id="SM00354">
    <property type="entry name" value="HTH_LACI"/>
    <property type="match status" value="1"/>
</dbReference>
<dbReference type="AlphaFoldDB" id="A0A975PB57"/>
<dbReference type="Proteomes" id="UP000679352">
    <property type="component" value="Plasmid p2"/>
</dbReference>
<dbReference type="CDD" id="cd01392">
    <property type="entry name" value="HTH_LacI"/>
    <property type="match status" value="1"/>
</dbReference>
<keyword evidence="6" id="KW-1185">Reference proteome</keyword>
<dbReference type="KEGG" id="gfu:KM031_19040"/>